<evidence type="ECO:0000256" key="1">
    <source>
        <dbReference type="SAM" id="MobiDB-lite"/>
    </source>
</evidence>
<dbReference type="Gene3D" id="1.10.260.30">
    <property type="entry name" value="Signal recognition particle, SRP54 subunit, M-domain"/>
    <property type="match status" value="1"/>
</dbReference>
<dbReference type="InParanoid" id="Q55A40"/>
<dbReference type="Proteomes" id="UP000002195">
    <property type="component" value="Unassembled WGS sequence"/>
</dbReference>
<feature type="compositionally biased region" description="Polar residues" evidence="1">
    <location>
        <begin position="83"/>
        <end position="94"/>
    </location>
</feature>
<dbReference type="PaxDb" id="44689-DDB0216965"/>
<keyword evidence="3" id="KW-1185">Reference proteome</keyword>
<organism evidence="2 3">
    <name type="scientific">Dictyostelium discoideum</name>
    <name type="common">Social amoeba</name>
    <dbReference type="NCBI Taxonomy" id="44689"/>
    <lineage>
        <taxon>Eukaryota</taxon>
        <taxon>Amoebozoa</taxon>
        <taxon>Evosea</taxon>
        <taxon>Eumycetozoa</taxon>
        <taxon>Dictyostelia</taxon>
        <taxon>Dictyosteliales</taxon>
        <taxon>Dictyosteliaceae</taxon>
        <taxon>Dictyostelium</taxon>
    </lineage>
</organism>
<dbReference type="eggNOG" id="ENOG502RHW2">
    <property type="taxonomic scope" value="Eukaryota"/>
</dbReference>
<evidence type="ECO:0000313" key="3">
    <source>
        <dbReference type="Proteomes" id="UP000002195"/>
    </source>
</evidence>
<dbReference type="OMA" id="RYDFNIF"/>
<accession>Q55A40</accession>
<proteinExistence type="predicted"/>
<dbReference type="GO" id="GO:0006614">
    <property type="term" value="P:SRP-dependent cotranslational protein targeting to membrane"/>
    <property type="evidence" value="ECO:0007669"/>
    <property type="project" value="InterPro"/>
</dbReference>
<dbReference type="AlphaFoldDB" id="Q55A40"/>
<dbReference type="HOGENOM" id="CLU_1113032_0_0_1"/>
<dbReference type="InterPro" id="IPR036891">
    <property type="entry name" value="Signal_recog_part_SRP54_M_sf"/>
</dbReference>
<feature type="region of interest" description="Disordered" evidence="1">
    <location>
        <begin position="66"/>
        <end position="106"/>
    </location>
</feature>
<dbReference type="RefSeq" id="XP_645144.1">
    <property type="nucleotide sequence ID" value="XM_640052.1"/>
</dbReference>
<dbReference type="FunCoup" id="Q55A40">
    <property type="interactions" value="744"/>
</dbReference>
<dbReference type="GeneID" id="8618314"/>
<dbReference type="dictyBase" id="DDB_G0272358"/>
<dbReference type="SUPFAM" id="SSF47446">
    <property type="entry name" value="Signal peptide-binding domain"/>
    <property type="match status" value="1"/>
</dbReference>
<gene>
    <name evidence="2" type="ORF">DDB_G0272358</name>
</gene>
<protein>
    <submittedName>
        <fullName evidence="2">Uncharacterized protein</fullName>
    </submittedName>
</protein>
<sequence>MNKTLKLLSTSKQVRNIYTTTTFLTRQPQQRSIQFLNSRSFHSSNPTFIFENVLGKIKNVFSSDKDKTKEYPTNEKDLEDKANTNLKTQSQSQPKAIEKTKEQRDHENEEYQKLLMSGKRYDFNIFKDYIIQYQLQIKDQAKIDEINNFIKIIDKMTPAERENPLIFRKNAFKIRARLIKDSGTDMIIFSTFNDTFTQAKQLHDVLGSFKRKGMEIPNTAGEIPSFLKKNAEIIRVEVAKLTQEENRKYL</sequence>
<evidence type="ECO:0000313" key="2">
    <source>
        <dbReference type="EMBL" id="EAL71331.1"/>
    </source>
</evidence>
<reference evidence="2 3" key="1">
    <citation type="journal article" date="2005" name="Nature">
        <title>The genome of the social amoeba Dictyostelium discoideum.</title>
        <authorList>
            <consortium name="The Dictyostelium discoideum Sequencing Consortium"/>
            <person name="Eichinger L."/>
            <person name="Pachebat J.A."/>
            <person name="Glockner G."/>
            <person name="Rajandream M.A."/>
            <person name="Sucgang R."/>
            <person name="Berriman M."/>
            <person name="Song J."/>
            <person name="Olsen R."/>
            <person name="Szafranski K."/>
            <person name="Xu Q."/>
            <person name="Tunggal B."/>
            <person name="Kummerfeld S."/>
            <person name="Madera M."/>
            <person name="Konfortov B.A."/>
            <person name="Rivero F."/>
            <person name="Bankier A.T."/>
            <person name="Lehmann R."/>
            <person name="Hamlin N."/>
            <person name="Davies R."/>
            <person name="Gaudet P."/>
            <person name="Fey P."/>
            <person name="Pilcher K."/>
            <person name="Chen G."/>
            <person name="Saunders D."/>
            <person name="Sodergren E."/>
            <person name="Davis P."/>
            <person name="Kerhornou A."/>
            <person name="Nie X."/>
            <person name="Hall N."/>
            <person name="Anjard C."/>
            <person name="Hemphill L."/>
            <person name="Bason N."/>
            <person name="Farbrother P."/>
            <person name="Desany B."/>
            <person name="Just E."/>
            <person name="Morio T."/>
            <person name="Rost R."/>
            <person name="Churcher C."/>
            <person name="Cooper J."/>
            <person name="Haydock S."/>
            <person name="van Driessche N."/>
            <person name="Cronin A."/>
            <person name="Goodhead I."/>
            <person name="Muzny D."/>
            <person name="Mourier T."/>
            <person name="Pain A."/>
            <person name="Lu M."/>
            <person name="Harper D."/>
            <person name="Lindsay R."/>
            <person name="Hauser H."/>
            <person name="James K."/>
            <person name="Quiles M."/>
            <person name="Madan Babu M."/>
            <person name="Saito T."/>
            <person name="Buchrieser C."/>
            <person name="Wardroper A."/>
            <person name="Felder M."/>
            <person name="Thangavelu M."/>
            <person name="Johnson D."/>
            <person name="Knights A."/>
            <person name="Loulseged H."/>
            <person name="Mungall K."/>
            <person name="Oliver K."/>
            <person name="Price C."/>
            <person name="Quail M.A."/>
            <person name="Urushihara H."/>
            <person name="Hernandez J."/>
            <person name="Rabbinowitsch E."/>
            <person name="Steffen D."/>
            <person name="Sanders M."/>
            <person name="Ma J."/>
            <person name="Kohara Y."/>
            <person name="Sharp S."/>
            <person name="Simmonds M."/>
            <person name="Spiegler S."/>
            <person name="Tivey A."/>
            <person name="Sugano S."/>
            <person name="White B."/>
            <person name="Walker D."/>
            <person name="Woodward J."/>
            <person name="Winckler T."/>
            <person name="Tanaka Y."/>
            <person name="Shaulsky G."/>
            <person name="Schleicher M."/>
            <person name="Weinstock G."/>
            <person name="Rosenthal A."/>
            <person name="Cox E.C."/>
            <person name="Chisholm R.L."/>
            <person name="Gibbs R."/>
            <person name="Loomis W.F."/>
            <person name="Platzer M."/>
            <person name="Kay R.R."/>
            <person name="Williams J."/>
            <person name="Dear P.H."/>
            <person name="Noegel A.A."/>
            <person name="Barrell B."/>
            <person name="Kuspa A."/>
        </authorList>
    </citation>
    <scope>NUCLEOTIDE SEQUENCE [LARGE SCALE GENOMIC DNA]</scope>
    <source>
        <strain evidence="2 3">AX4</strain>
    </source>
</reference>
<dbReference type="GO" id="GO:0048500">
    <property type="term" value="C:signal recognition particle"/>
    <property type="evidence" value="ECO:0007669"/>
    <property type="project" value="InterPro"/>
</dbReference>
<name>Q55A40_DICDI</name>
<dbReference type="EMBL" id="AAFI02000008">
    <property type="protein sequence ID" value="EAL71331.1"/>
    <property type="molecule type" value="Genomic_DNA"/>
</dbReference>
<dbReference type="VEuPathDB" id="AmoebaDB:DDB_G0272358"/>
<comment type="caution">
    <text evidence="2">The sequence shown here is derived from an EMBL/GenBank/DDBJ whole genome shotgun (WGS) entry which is preliminary data.</text>
</comment>
<dbReference type="KEGG" id="ddi:DDB_G0272358"/>
<feature type="compositionally biased region" description="Basic and acidic residues" evidence="1">
    <location>
        <begin position="66"/>
        <end position="82"/>
    </location>
</feature>
<dbReference type="GO" id="GO:0008312">
    <property type="term" value="F:7S RNA binding"/>
    <property type="evidence" value="ECO:0007669"/>
    <property type="project" value="InterPro"/>
</dbReference>
<feature type="compositionally biased region" description="Basic and acidic residues" evidence="1">
    <location>
        <begin position="96"/>
        <end position="106"/>
    </location>
</feature>